<dbReference type="Proteomes" id="UP000221020">
    <property type="component" value="Unassembled WGS sequence"/>
</dbReference>
<evidence type="ECO:0000313" key="2">
    <source>
        <dbReference type="Proteomes" id="UP000221020"/>
    </source>
</evidence>
<accession>A0AA91VC25</accession>
<gene>
    <name evidence="1" type="ORF">CON65_11955</name>
</gene>
<reference evidence="1 2" key="1">
    <citation type="submission" date="2017-09" db="EMBL/GenBank/DDBJ databases">
        <title>Large-scale bioinformatics analysis of Bacillus genomes uncovers conserved roles of natural products in bacterial physiology.</title>
        <authorList>
            <consortium name="Agbiome Team Llc"/>
            <person name="Bleich R.M."/>
            <person name="Grubbs K.J."/>
            <person name="Santa Maria K.C."/>
            <person name="Allen S.E."/>
            <person name="Farag S."/>
            <person name="Shank E.A."/>
            <person name="Bowers A."/>
        </authorList>
    </citation>
    <scope>NUCLEOTIDE SEQUENCE [LARGE SCALE GENOMIC DNA]</scope>
    <source>
        <strain evidence="1 2">AFS092012</strain>
    </source>
</reference>
<evidence type="ECO:0000313" key="1">
    <source>
        <dbReference type="EMBL" id="PED82472.1"/>
    </source>
</evidence>
<protein>
    <submittedName>
        <fullName evidence="1">Uncharacterized protein</fullName>
    </submittedName>
</protein>
<sequence length="47" mass="5244">MTSPSIQKLLTISLHAQLSLIMTKDVDNLLKLAALHIHEKEATSFIE</sequence>
<comment type="caution">
    <text evidence="1">The sequence shown here is derived from an EMBL/GenBank/DDBJ whole genome shotgun (WGS) entry which is preliminary data.</text>
</comment>
<name>A0AA91VC25_9BACI</name>
<proteinExistence type="predicted"/>
<dbReference type="EMBL" id="NVOR01000034">
    <property type="protein sequence ID" value="PED82472.1"/>
    <property type="molecule type" value="Genomic_DNA"/>
</dbReference>
<dbReference type="AlphaFoldDB" id="A0AA91VC25"/>
<organism evidence="1 2">
    <name type="scientific">Bacillus pseudomycoides</name>
    <dbReference type="NCBI Taxonomy" id="64104"/>
    <lineage>
        <taxon>Bacteria</taxon>
        <taxon>Bacillati</taxon>
        <taxon>Bacillota</taxon>
        <taxon>Bacilli</taxon>
        <taxon>Bacillales</taxon>
        <taxon>Bacillaceae</taxon>
        <taxon>Bacillus</taxon>
        <taxon>Bacillus cereus group</taxon>
    </lineage>
</organism>